<evidence type="ECO:0000256" key="9">
    <source>
        <dbReference type="SAM" id="Phobius"/>
    </source>
</evidence>
<dbReference type="InterPro" id="IPR003280">
    <property type="entry name" value="2pore_dom_K_chnl"/>
</dbReference>
<feature type="domain" description="Potassium channel" evidence="10">
    <location>
        <begin position="25"/>
        <end position="82"/>
    </location>
</feature>
<keyword evidence="3 8" id="KW-0812">Transmembrane</keyword>
<evidence type="ECO:0000313" key="12">
    <source>
        <dbReference type="Proteomes" id="UP000270296"/>
    </source>
</evidence>
<evidence type="ECO:0000256" key="7">
    <source>
        <dbReference type="ARBA" id="ARBA00023303"/>
    </source>
</evidence>
<dbReference type="InterPro" id="IPR013099">
    <property type="entry name" value="K_chnl_dom"/>
</dbReference>
<evidence type="ECO:0000256" key="8">
    <source>
        <dbReference type="RuleBase" id="RU003857"/>
    </source>
</evidence>
<dbReference type="EMBL" id="UZAM01006693">
    <property type="protein sequence ID" value="VDO93023.1"/>
    <property type="molecule type" value="Genomic_DNA"/>
</dbReference>
<organism evidence="13">
    <name type="scientific">Soboliphyme baturini</name>
    <dbReference type="NCBI Taxonomy" id="241478"/>
    <lineage>
        <taxon>Eukaryota</taxon>
        <taxon>Metazoa</taxon>
        <taxon>Ecdysozoa</taxon>
        <taxon>Nematoda</taxon>
        <taxon>Enoplea</taxon>
        <taxon>Dorylaimia</taxon>
        <taxon>Dioctophymatida</taxon>
        <taxon>Dioctophymatoidea</taxon>
        <taxon>Soboliphymatidae</taxon>
        <taxon>Soboliphyme</taxon>
    </lineage>
</organism>
<sequence>MTPVLSCVEQYCVSEVQHAVSADRRRPMSYTAGIMLAFTSITSIGYGTVVPVTTPGRLFCIVYTMLGIPLALLAIADQGKFLASALTHAFQFCRWRLRRRNDKKSSVDRDDNDSVPGFLIVILFNAYILVGGLLFSALDANWSFLDAVYFTFISSSTVGFGDLTPNDDLFFPLTLIYISFGLTLSTILVDLLALNLRKLHYWGSRIKNCANTVIWFGGKRVTVGQLMQAICHYLKLPKEYHETLLERLDHIVNNTIDKMEYGTCEDDVDELLEGPINKCFDVDNDSITYIDASNILDL</sequence>
<dbReference type="GO" id="GO:0005886">
    <property type="term" value="C:plasma membrane"/>
    <property type="evidence" value="ECO:0007669"/>
    <property type="project" value="TreeGrafter"/>
</dbReference>
<keyword evidence="6 9" id="KW-0472">Membrane</keyword>
<feature type="transmembrane region" description="Helical" evidence="9">
    <location>
        <begin position="118"/>
        <end position="138"/>
    </location>
</feature>
<evidence type="ECO:0000313" key="13">
    <source>
        <dbReference type="WBParaSite" id="SBAD_0000107801-mRNA-1"/>
    </source>
</evidence>
<evidence type="ECO:0000256" key="2">
    <source>
        <dbReference type="ARBA" id="ARBA00022448"/>
    </source>
</evidence>
<dbReference type="OrthoDB" id="297496at2759"/>
<keyword evidence="7 8" id="KW-0407">Ion channel</keyword>
<dbReference type="Gene3D" id="1.10.287.70">
    <property type="match status" value="1"/>
</dbReference>
<feature type="domain" description="Potassium channel" evidence="10">
    <location>
        <begin position="128"/>
        <end position="193"/>
    </location>
</feature>
<dbReference type="GO" id="GO:0015271">
    <property type="term" value="F:outward rectifier potassium channel activity"/>
    <property type="evidence" value="ECO:0007669"/>
    <property type="project" value="TreeGrafter"/>
</dbReference>
<name>A0A183IBQ2_9BILA</name>
<dbReference type="Pfam" id="PF07885">
    <property type="entry name" value="Ion_trans_2"/>
    <property type="match status" value="2"/>
</dbReference>
<dbReference type="GO" id="GO:0022841">
    <property type="term" value="F:potassium ion leak channel activity"/>
    <property type="evidence" value="ECO:0007669"/>
    <property type="project" value="TreeGrafter"/>
</dbReference>
<evidence type="ECO:0000256" key="4">
    <source>
        <dbReference type="ARBA" id="ARBA00022989"/>
    </source>
</evidence>
<feature type="transmembrane region" description="Helical" evidence="9">
    <location>
        <begin position="30"/>
        <end position="49"/>
    </location>
</feature>
<proteinExistence type="inferred from homology"/>
<evidence type="ECO:0000313" key="11">
    <source>
        <dbReference type="EMBL" id="VDO93023.1"/>
    </source>
</evidence>
<evidence type="ECO:0000259" key="10">
    <source>
        <dbReference type="Pfam" id="PF07885"/>
    </source>
</evidence>
<evidence type="ECO:0000256" key="3">
    <source>
        <dbReference type="ARBA" id="ARBA00022692"/>
    </source>
</evidence>
<evidence type="ECO:0000256" key="5">
    <source>
        <dbReference type="ARBA" id="ARBA00023065"/>
    </source>
</evidence>
<accession>A0A183IBQ2</accession>
<dbReference type="GO" id="GO:0030322">
    <property type="term" value="P:stabilization of membrane potential"/>
    <property type="evidence" value="ECO:0007669"/>
    <property type="project" value="TreeGrafter"/>
</dbReference>
<protein>
    <submittedName>
        <fullName evidence="13">Ion channel</fullName>
    </submittedName>
</protein>
<dbReference type="SUPFAM" id="SSF81324">
    <property type="entry name" value="Voltage-gated potassium channels"/>
    <property type="match status" value="2"/>
</dbReference>
<feature type="transmembrane region" description="Helical" evidence="9">
    <location>
        <begin position="56"/>
        <end position="75"/>
    </location>
</feature>
<dbReference type="PANTHER" id="PTHR11003">
    <property type="entry name" value="POTASSIUM CHANNEL, SUBFAMILY K"/>
    <property type="match status" value="1"/>
</dbReference>
<feature type="transmembrane region" description="Helical" evidence="9">
    <location>
        <begin position="169"/>
        <end position="196"/>
    </location>
</feature>
<gene>
    <name evidence="11" type="ORF">SBAD_LOCUS1046</name>
</gene>
<reference evidence="11 12" key="2">
    <citation type="submission" date="2018-11" db="EMBL/GenBank/DDBJ databases">
        <authorList>
            <consortium name="Pathogen Informatics"/>
        </authorList>
    </citation>
    <scope>NUCLEOTIDE SEQUENCE [LARGE SCALE GENOMIC DNA]</scope>
</reference>
<evidence type="ECO:0000256" key="1">
    <source>
        <dbReference type="ARBA" id="ARBA00004141"/>
    </source>
</evidence>
<keyword evidence="5 8" id="KW-0406">Ion transport</keyword>
<comment type="similarity">
    <text evidence="8">Belongs to the two pore domain potassium channel (TC 1.A.1.8) family.</text>
</comment>
<keyword evidence="2 8" id="KW-0813">Transport</keyword>
<dbReference type="PANTHER" id="PTHR11003:SF335">
    <property type="entry name" value="POTASSIUM CHANNEL DOMAIN-CONTAINING PROTEIN"/>
    <property type="match status" value="1"/>
</dbReference>
<dbReference type="PRINTS" id="PR01333">
    <property type="entry name" value="2POREKCHANEL"/>
</dbReference>
<keyword evidence="4 9" id="KW-1133">Transmembrane helix</keyword>
<evidence type="ECO:0000256" key="6">
    <source>
        <dbReference type="ARBA" id="ARBA00023136"/>
    </source>
</evidence>
<reference evidence="13" key="1">
    <citation type="submission" date="2016-06" db="UniProtKB">
        <authorList>
            <consortium name="WormBaseParasite"/>
        </authorList>
    </citation>
    <scope>IDENTIFICATION</scope>
</reference>
<keyword evidence="12" id="KW-1185">Reference proteome</keyword>
<dbReference type="WBParaSite" id="SBAD_0000107801-mRNA-1">
    <property type="protein sequence ID" value="SBAD_0000107801-mRNA-1"/>
    <property type="gene ID" value="SBAD_0000107801"/>
</dbReference>
<dbReference type="Proteomes" id="UP000270296">
    <property type="component" value="Unassembled WGS sequence"/>
</dbReference>
<dbReference type="AlphaFoldDB" id="A0A183IBQ2"/>
<comment type="subcellular location">
    <subcellularLocation>
        <location evidence="1">Membrane</location>
        <topology evidence="1">Multi-pass membrane protein</topology>
    </subcellularLocation>
</comment>